<dbReference type="InterPro" id="IPR000878">
    <property type="entry name" value="4pyrrol_Mease"/>
</dbReference>
<dbReference type="InterPro" id="IPR006364">
    <property type="entry name" value="CobI/CbiL/CobIJ_dom"/>
</dbReference>
<evidence type="ECO:0000256" key="5">
    <source>
        <dbReference type="ARBA" id="ARBA00022679"/>
    </source>
</evidence>
<dbReference type="PANTHER" id="PTHR43467:SF2">
    <property type="entry name" value="COBALT-PRECORRIN-2 C(20)-METHYLTRANSFERASE"/>
    <property type="match status" value="1"/>
</dbReference>
<dbReference type="Gene3D" id="3.40.1010.10">
    <property type="entry name" value="Cobalt-precorrin-4 Transmethylase, Domain 1"/>
    <property type="match status" value="1"/>
</dbReference>
<dbReference type="Pfam" id="PF00590">
    <property type="entry name" value="TP_methylase"/>
    <property type="match status" value="1"/>
</dbReference>
<keyword evidence="10" id="KW-1185">Reference proteome</keyword>
<dbReference type="GO" id="GO:0032259">
    <property type="term" value="P:methylation"/>
    <property type="evidence" value="ECO:0007669"/>
    <property type="project" value="UniProtKB-KW"/>
</dbReference>
<accession>A0ABW1TAF2</accession>
<dbReference type="RefSeq" id="WP_137630938.1">
    <property type="nucleotide sequence ID" value="NZ_BJDO01000018.1"/>
</dbReference>
<dbReference type="NCBIfam" id="NF004059">
    <property type="entry name" value="PRK05576.1-2"/>
    <property type="match status" value="1"/>
</dbReference>
<dbReference type="InterPro" id="IPR012382">
    <property type="entry name" value="CobI/CbiL"/>
</dbReference>
<comment type="pathway">
    <text evidence="1">Cofactor biosynthesis; adenosylcobalamin biosynthesis.</text>
</comment>
<dbReference type="InterPro" id="IPR035996">
    <property type="entry name" value="4pyrrol_Methylase_sf"/>
</dbReference>
<sequence>MTKLYGIGVGPGDSELLTMKAVKALQSLDIIYTPFAHKGQRSVAEKIASPYFKADLVIKRRHFPMTLDLTEKEKSWKVIVSEIIDDVKAGHNVGFITLGDPSVYSTYSYLLDLIDHQIPVETIAGISSFQQIAAATSIPLVLDDELLEVIPATADMSLIEKAVDINDNVVLMKVATHWSEIFGLLASKKLLGQAIVISNASMANQQSFKVAELTKETKLPYFSTLILKKKYQF</sequence>
<evidence type="ECO:0000259" key="8">
    <source>
        <dbReference type="Pfam" id="PF00590"/>
    </source>
</evidence>
<dbReference type="Gene3D" id="3.30.950.10">
    <property type="entry name" value="Methyltransferase, Cobalt-precorrin-4 Transmethylase, Domain 2"/>
    <property type="match status" value="1"/>
</dbReference>
<keyword evidence="3" id="KW-0169">Cobalamin biosynthesis</keyword>
<evidence type="ECO:0000256" key="4">
    <source>
        <dbReference type="ARBA" id="ARBA00022603"/>
    </source>
</evidence>
<comment type="caution">
    <text evidence="9">The sequence shown here is derived from an EMBL/GenBank/DDBJ whole genome shotgun (WGS) entry which is preliminary data.</text>
</comment>
<gene>
    <name evidence="9" type="ORF">ACFP1H_05450</name>
</gene>
<organism evidence="9 10">
    <name type="scientific">Secundilactobacillus hailunensis</name>
    <dbReference type="NCBI Taxonomy" id="2559923"/>
    <lineage>
        <taxon>Bacteria</taxon>
        <taxon>Bacillati</taxon>
        <taxon>Bacillota</taxon>
        <taxon>Bacilli</taxon>
        <taxon>Lactobacillales</taxon>
        <taxon>Lactobacillaceae</taxon>
        <taxon>Secundilactobacillus</taxon>
    </lineage>
</organism>
<dbReference type="Proteomes" id="UP001596190">
    <property type="component" value="Unassembled WGS sequence"/>
</dbReference>
<reference evidence="10" key="1">
    <citation type="journal article" date="2019" name="Int. J. Syst. Evol. Microbiol.">
        <title>The Global Catalogue of Microorganisms (GCM) 10K type strain sequencing project: providing services to taxonomists for standard genome sequencing and annotation.</title>
        <authorList>
            <consortium name="The Broad Institute Genomics Platform"/>
            <consortium name="The Broad Institute Genome Sequencing Center for Infectious Disease"/>
            <person name="Wu L."/>
            <person name="Ma J."/>
        </authorList>
    </citation>
    <scope>NUCLEOTIDE SEQUENCE [LARGE SCALE GENOMIC DNA]</scope>
    <source>
        <strain evidence="10">CCM 8950</strain>
    </source>
</reference>
<keyword evidence="6" id="KW-0949">S-adenosyl-L-methionine</keyword>
<dbReference type="InterPro" id="IPR014777">
    <property type="entry name" value="4pyrrole_Mease_sub1"/>
</dbReference>
<comment type="similarity">
    <text evidence="2 7">Belongs to the precorrin methyltransferase family.</text>
</comment>
<dbReference type="PANTHER" id="PTHR43467">
    <property type="entry name" value="COBALT-PRECORRIN-2 C(20)-METHYLTRANSFERASE"/>
    <property type="match status" value="1"/>
</dbReference>
<evidence type="ECO:0000256" key="3">
    <source>
        <dbReference type="ARBA" id="ARBA00022573"/>
    </source>
</evidence>
<dbReference type="EMBL" id="JBHSSA010000044">
    <property type="protein sequence ID" value="MFC6254026.1"/>
    <property type="molecule type" value="Genomic_DNA"/>
</dbReference>
<name>A0ABW1TAF2_9LACO</name>
<keyword evidence="4 9" id="KW-0489">Methyltransferase</keyword>
<feature type="domain" description="Tetrapyrrole methylase" evidence="8">
    <location>
        <begin position="3"/>
        <end position="209"/>
    </location>
</feature>
<evidence type="ECO:0000256" key="6">
    <source>
        <dbReference type="ARBA" id="ARBA00022691"/>
    </source>
</evidence>
<dbReference type="PIRSF" id="PIRSF036427">
    <property type="entry name" value="Precrrn-2_mtase"/>
    <property type="match status" value="1"/>
</dbReference>
<protein>
    <submittedName>
        <fullName evidence="9">Cobalt-factor II C(20)-methyltransferase</fullName>
        <ecNumber evidence="9">2.1.1.151</ecNumber>
    </submittedName>
</protein>
<dbReference type="GO" id="GO:0043781">
    <property type="term" value="F:cobalt-factor II C20-methyltransferase activity"/>
    <property type="evidence" value="ECO:0007669"/>
    <property type="project" value="UniProtKB-EC"/>
</dbReference>
<dbReference type="InterPro" id="IPR014776">
    <property type="entry name" value="4pyrrole_Mease_sub2"/>
</dbReference>
<evidence type="ECO:0000313" key="9">
    <source>
        <dbReference type="EMBL" id="MFC6254026.1"/>
    </source>
</evidence>
<evidence type="ECO:0000313" key="10">
    <source>
        <dbReference type="Proteomes" id="UP001596190"/>
    </source>
</evidence>
<dbReference type="EC" id="2.1.1.151" evidence="9"/>
<proteinExistence type="inferred from homology"/>
<evidence type="ECO:0000256" key="7">
    <source>
        <dbReference type="PIRNR" id="PIRNR036427"/>
    </source>
</evidence>
<dbReference type="SUPFAM" id="SSF53790">
    <property type="entry name" value="Tetrapyrrole methylase"/>
    <property type="match status" value="1"/>
</dbReference>
<dbReference type="CDD" id="cd11645">
    <property type="entry name" value="Precorrin_2_C20_MT"/>
    <property type="match status" value="1"/>
</dbReference>
<keyword evidence="5 9" id="KW-0808">Transferase</keyword>
<dbReference type="NCBIfam" id="TIGR01467">
    <property type="entry name" value="cobI_cbiL"/>
    <property type="match status" value="1"/>
</dbReference>
<evidence type="ECO:0000256" key="2">
    <source>
        <dbReference type="ARBA" id="ARBA00005879"/>
    </source>
</evidence>
<evidence type="ECO:0000256" key="1">
    <source>
        <dbReference type="ARBA" id="ARBA00004953"/>
    </source>
</evidence>